<dbReference type="PANTHER" id="PTHR32060:SF30">
    <property type="entry name" value="CARBOXY-TERMINAL PROCESSING PROTEASE CTPA"/>
    <property type="match status" value="1"/>
</dbReference>
<evidence type="ECO:0000256" key="4">
    <source>
        <dbReference type="ARBA" id="ARBA00022825"/>
    </source>
</evidence>
<dbReference type="PROSITE" id="PS50106">
    <property type="entry name" value="PDZ"/>
    <property type="match status" value="1"/>
</dbReference>
<evidence type="ECO:0000313" key="7">
    <source>
        <dbReference type="EMBL" id="PAU93383.1"/>
    </source>
</evidence>
<dbReference type="InterPro" id="IPR041489">
    <property type="entry name" value="PDZ_6"/>
</dbReference>
<evidence type="ECO:0000313" key="8">
    <source>
        <dbReference type="Proteomes" id="UP000218831"/>
    </source>
</evidence>
<evidence type="ECO:0000259" key="6">
    <source>
        <dbReference type="PROSITE" id="PS50106"/>
    </source>
</evidence>
<sequence>MGKMRKFLVAGVLALTSLALIGVARNPDIYFLIKKNFTIFSEVYRTVSLEYVDEVDPEKLMRKGIDAMLESLDPYTVMVDEAQQQNMEIISRGSYGGVGLDVGFRDGQIVVIAPIEGYSAHRKGIRAGDVIIKVDGVAVEDLMPEEVQELIDGELGSTVTLTIKRYGLDNPIEFELERQRVEVKNVGYAGLVGDSQNIGYILLNRFSKGTAEEVRKAIQDLTSNNKLDGIILDFRNNPGGLLEEAVGTVDKFIPQDQMVVETRGRQSQHNNIFATEETPVLPEMPLVLLQNGGSASASEIVAGAFQDYDRAVIIGEQSFGKGLVQTVTQLSYNTALKMTISRYYIPSGRSIQSITYTHDDNNSAVLKPDSLRQKFKTRNGRTVYDGNGIAPDIKVGAEEPSLLETSLLRENLFFNFANQYAAMHDSLSESFGSDALYDEFTSFVSDKNFQYQTSSEKHLAKIDSLLDGGKGESKKHIQELENVIGKKKKQQFEQERPDLEKRLYLELIARYKGQQGQTAAWLPHDEVVNKAVSILQNNEQYNSILAGSN</sequence>
<dbReference type="Pfam" id="PF17820">
    <property type="entry name" value="PDZ_6"/>
    <property type="match status" value="1"/>
</dbReference>
<dbReference type="CDD" id="cd06782">
    <property type="entry name" value="cpPDZ_CPP-like"/>
    <property type="match status" value="1"/>
</dbReference>
<dbReference type="SMART" id="SM00245">
    <property type="entry name" value="TSPc"/>
    <property type="match status" value="1"/>
</dbReference>
<proteinExistence type="inferred from homology"/>
<dbReference type="InterPro" id="IPR001478">
    <property type="entry name" value="PDZ"/>
</dbReference>
<evidence type="ECO:0000256" key="2">
    <source>
        <dbReference type="ARBA" id="ARBA00022670"/>
    </source>
</evidence>
<keyword evidence="8" id="KW-1185">Reference proteome</keyword>
<reference evidence="7 8" key="1">
    <citation type="submission" date="2017-08" db="EMBL/GenBank/DDBJ databases">
        <title>Aliifodinibius alkalisoli sp. nov., isolated from saline alkaline soil.</title>
        <authorList>
            <person name="Liu D."/>
            <person name="Zhang G."/>
        </authorList>
    </citation>
    <scope>NUCLEOTIDE SEQUENCE [LARGE SCALE GENOMIC DNA]</scope>
    <source>
        <strain evidence="7 8">WN023</strain>
    </source>
</reference>
<dbReference type="SMART" id="SM00228">
    <property type="entry name" value="PDZ"/>
    <property type="match status" value="1"/>
</dbReference>
<dbReference type="GO" id="GO:0030288">
    <property type="term" value="C:outer membrane-bounded periplasmic space"/>
    <property type="evidence" value="ECO:0007669"/>
    <property type="project" value="TreeGrafter"/>
</dbReference>
<dbReference type="Gene3D" id="3.30.750.44">
    <property type="match status" value="1"/>
</dbReference>
<dbReference type="InterPro" id="IPR004447">
    <property type="entry name" value="Peptidase_S41A"/>
</dbReference>
<dbReference type="EMBL" id="NSKE01000008">
    <property type="protein sequence ID" value="PAU93383.1"/>
    <property type="molecule type" value="Genomic_DNA"/>
</dbReference>
<dbReference type="InterPro" id="IPR029045">
    <property type="entry name" value="ClpP/crotonase-like_dom_sf"/>
</dbReference>
<evidence type="ECO:0000256" key="1">
    <source>
        <dbReference type="ARBA" id="ARBA00009179"/>
    </source>
</evidence>
<keyword evidence="2 5" id="KW-0645">Protease</keyword>
<dbReference type="InterPro" id="IPR036034">
    <property type="entry name" value="PDZ_sf"/>
</dbReference>
<evidence type="ECO:0000256" key="3">
    <source>
        <dbReference type="ARBA" id="ARBA00022801"/>
    </source>
</evidence>
<dbReference type="Gene3D" id="2.30.42.10">
    <property type="match status" value="1"/>
</dbReference>
<dbReference type="Proteomes" id="UP000218831">
    <property type="component" value="Unassembled WGS sequence"/>
</dbReference>
<evidence type="ECO:0000256" key="5">
    <source>
        <dbReference type="RuleBase" id="RU004404"/>
    </source>
</evidence>
<dbReference type="OrthoDB" id="9812068at2"/>
<organism evidence="7 8">
    <name type="scientific">Fodinibius salipaludis</name>
    <dbReference type="NCBI Taxonomy" id="2032627"/>
    <lineage>
        <taxon>Bacteria</taxon>
        <taxon>Pseudomonadati</taxon>
        <taxon>Balneolota</taxon>
        <taxon>Balneolia</taxon>
        <taxon>Balneolales</taxon>
        <taxon>Balneolaceae</taxon>
        <taxon>Fodinibius</taxon>
    </lineage>
</organism>
<dbReference type="Pfam" id="PF03572">
    <property type="entry name" value="Peptidase_S41"/>
    <property type="match status" value="1"/>
</dbReference>
<keyword evidence="3 5" id="KW-0378">Hydrolase</keyword>
<dbReference type="InterPro" id="IPR005151">
    <property type="entry name" value="Tail-specific_protease"/>
</dbReference>
<dbReference type="GO" id="GO:0004175">
    <property type="term" value="F:endopeptidase activity"/>
    <property type="evidence" value="ECO:0007669"/>
    <property type="project" value="TreeGrafter"/>
</dbReference>
<gene>
    <name evidence="7" type="ORF">CK503_11640</name>
</gene>
<name>A0A2A2G964_9BACT</name>
<dbReference type="SUPFAM" id="SSF50156">
    <property type="entry name" value="PDZ domain-like"/>
    <property type="match status" value="1"/>
</dbReference>
<dbReference type="PANTHER" id="PTHR32060">
    <property type="entry name" value="TAIL-SPECIFIC PROTEASE"/>
    <property type="match status" value="1"/>
</dbReference>
<dbReference type="GO" id="GO:0008236">
    <property type="term" value="F:serine-type peptidase activity"/>
    <property type="evidence" value="ECO:0007669"/>
    <property type="project" value="UniProtKB-KW"/>
</dbReference>
<dbReference type="AlphaFoldDB" id="A0A2A2G964"/>
<protein>
    <recommendedName>
        <fullName evidence="6">PDZ domain-containing protein</fullName>
    </recommendedName>
</protein>
<accession>A0A2A2G964</accession>
<dbReference type="NCBIfam" id="TIGR00225">
    <property type="entry name" value="prc"/>
    <property type="match status" value="1"/>
</dbReference>
<keyword evidence="4 5" id="KW-0720">Serine protease</keyword>
<dbReference type="Gene3D" id="3.90.226.10">
    <property type="entry name" value="2-enoyl-CoA Hydratase, Chain A, domain 1"/>
    <property type="match status" value="1"/>
</dbReference>
<feature type="domain" description="PDZ" evidence="6">
    <location>
        <begin position="87"/>
        <end position="151"/>
    </location>
</feature>
<comment type="caution">
    <text evidence="7">The sequence shown here is derived from an EMBL/GenBank/DDBJ whole genome shotgun (WGS) entry which is preliminary data.</text>
</comment>
<dbReference type="SUPFAM" id="SSF52096">
    <property type="entry name" value="ClpP/crotonase"/>
    <property type="match status" value="1"/>
</dbReference>
<dbReference type="GO" id="GO:0007165">
    <property type="term" value="P:signal transduction"/>
    <property type="evidence" value="ECO:0007669"/>
    <property type="project" value="TreeGrafter"/>
</dbReference>
<dbReference type="CDD" id="cd07560">
    <property type="entry name" value="Peptidase_S41_CPP"/>
    <property type="match status" value="1"/>
</dbReference>
<dbReference type="GO" id="GO:0006508">
    <property type="term" value="P:proteolysis"/>
    <property type="evidence" value="ECO:0007669"/>
    <property type="project" value="UniProtKB-KW"/>
</dbReference>
<comment type="similarity">
    <text evidence="1 5">Belongs to the peptidase S41A family.</text>
</comment>